<dbReference type="InterPro" id="IPR003822">
    <property type="entry name" value="PAH"/>
</dbReference>
<accession>A0A9Q5HZ17</accession>
<dbReference type="Pfam" id="PF02671">
    <property type="entry name" value="PAH"/>
    <property type="match status" value="1"/>
</dbReference>
<dbReference type="Proteomes" id="UP000757232">
    <property type="component" value="Unassembled WGS sequence"/>
</dbReference>
<proteinExistence type="predicted"/>
<dbReference type="EMBL" id="LNZH02000175">
    <property type="protein sequence ID" value="OCB88628.1"/>
    <property type="molecule type" value="Genomic_DNA"/>
</dbReference>
<gene>
    <name evidence="3" type="ORF">A7U60_g4226</name>
</gene>
<dbReference type="SUPFAM" id="SSF47762">
    <property type="entry name" value="PAH2 domain"/>
    <property type="match status" value="1"/>
</dbReference>
<dbReference type="AlphaFoldDB" id="A0A9Q5HZ17"/>
<name>A0A9Q5HZ17_SANBA</name>
<evidence type="ECO:0000256" key="2">
    <source>
        <dbReference type="ARBA" id="ARBA00023242"/>
    </source>
</evidence>
<evidence type="ECO:0000256" key="1">
    <source>
        <dbReference type="ARBA" id="ARBA00004123"/>
    </source>
</evidence>
<reference evidence="3" key="1">
    <citation type="submission" date="2016-06" db="EMBL/GenBank/DDBJ databases">
        <title>Draft Genome sequence of the fungus Inonotus baumii.</title>
        <authorList>
            <person name="Zhu H."/>
            <person name="Lin W."/>
        </authorList>
    </citation>
    <scope>NUCLEOTIDE SEQUENCE</scope>
    <source>
        <strain evidence="3">821</strain>
    </source>
</reference>
<keyword evidence="4" id="KW-1185">Reference proteome</keyword>
<organism evidence="3 4">
    <name type="scientific">Sanghuangporus baumii</name>
    <name type="common">Phellinus baumii</name>
    <dbReference type="NCBI Taxonomy" id="108892"/>
    <lineage>
        <taxon>Eukaryota</taxon>
        <taxon>Fungi</taxon>
        <taxon>Dikarya</taxon>
        <taxon>Basidiomycota</taxon>
        <taxon>Agaricomycotina</taxon>
        <taxon>Agaricomycetes</taxon>
        <taxon>Hymenochaetales</taxon>
        <taxon>Hymenochaetaceae</taxon>
        <taxon>Sanghuangporus</taxon>
    </lineage>
</organism>
<comment type="caution">
    <text evidence="3">The sequence shown here is derived from an EMBL/GenBank/DDBJ whole genome shotgun (WGS) entry which is preliminary data.</text>
</comment>
<evidence type="ECO:0000313" key="3">
    <source>
        <dbReference type="EMBL" id="OCB88628.1"/>
    </source>
</evidence>
<dbReference type="GO" id="GO:0005634">
    <property type="term" value="C:nucleus"/>
    <property type="evidence" value="ECO:0007669"/>
    <property type="project" value="UniProtKB-SubCell"/>
</dbReference>
<protein>
    <submittedName>
        <fullName evidence="3">Uncharacterized protein</fullName>
    </submittedName>
</protein>
<sequence length="198" mass="21913">MLTSEPAAAVEDNSLTLQVGNTSSLAKCRLTAEQQFYKDFIGALNLRFDRTPGVLHDLHIALCDLRPATKRMIHRVLELLWGHNDLIHRFNNVLPDGYYIEFPSDAAKPITSIRVSTPDGTIAYCDLRAGEIPLFVPDAEAITHDIQPTILSSVSSLRFDKSLLASGYSISSEDYNLSLKRYWGSVAQLHGPAGISDR</sequence>
<dbReference type="GO" id="GO:0006355">
    <property type="term" value="P:regulation of DNA-templated transcription"/>
    <property type="evidence" value="ECO:0007669"/>
    <property type="project" value="InterPro"/>
</dbReference>
<evidence type="ECO:0000313" key="4">
    <source>
        <dbReference type="Proteomes" id="UP000757232"/>
    </source>
</evidence>
<keyword evidence="2" id="KW-0539">Nucleus</keyword>
<dbReference type="InterPro" id="IPR036600">
    <property type="entry name" value="PAH_sf"/>
</dbReference>
<comment type="subcellular location">
    <subcellularLocation>
        <location evidence="1">Nucleus</location>
    </subcellularLocation>
</comment>